<feature type="domain" description="F-box" evidence="1">
    <location>
        <begin position="14"/>
        <end position="60"/>
    </location>
</feature>
<gene>
    <name evidence="2" type="ORF">OLC1_LOCUS23802</name>
</gene>
<dbReference type="PANTHER" id="PTHR31672:SF13">
    <property type="entry name" value="F-BOX PROTEIN CPR30-LIKE"/>
    <property type="match status" value="1"/>
</dbReference>
<organism evidence="2 3">
    <name type="scientific">Oldenlandia corymbosa var. corymbosa</name>
    <dbReference type="NCBI Taxonomy" id="529605"/>
    <lineage>
        <taxon>Eukaryota</taxon>
        <taxon>Viridiplantae</taxon>
        <taxon>Streptophyta</taxon>
        <taxon>Embryophyta</taxon>
        <taxon>Tracheophyta</taxon>
        <taxon>Spermatophyta</taxon>
        <taxon>Magnoliopsida</taxon>
        <taxon>eudicotyledons</taxon>
        <taxon>Gunneridae</taxon>
        <taxon>Pentapetalae</taxon>
        <taxon>asterids</taxon>
        <taxon>lamiids</taxon>
        <taxon>Gentianales</taxon>
        <taxon>Rubiaceae</taxon>
        <taxon>Rubioideae</taxon>
        <taxon>Spermacoceae</taxon>
        <taxon>Hedyotis-Oldenlandia complex</taxon>
        <taxon>Oldenlandia</taxon>
    </lineage>
</organism>
<accession>A0AAV1EDI7</accession>
<dbReference type="Proteomes" id="UP001161247">
    <property type="component" value="Chromosome 9"/>
</dbReference>
<dbReference type="InterPro" id="IPR006527">
    <property type="entry name" value="F-box-assoc_dom_typ1"/>
</dbReference>
<dbReference type="EMBL" id="OX459126">
    <property type="protein sequence ID" value="CAI9117801.1"/>
    <property type="molecule type" value="Genomic_DNA"/>
</dbReference>
<dbReference type="Pfam" id="PF07734">
    <property type="entry name" value="FBA_1"/>
    <property type="match status" value="1"/>
</dbReference>
<keyword evidence="3" id="KW-1185">Reference proteome</keyword>
<protein>
    <submittedName>
        <fullName evidence="2">OLC1v1019286C1</fullName>
    </submittedName>
</protein>
<name>A0AAV1EDI7_OLDCO</name>
<evidence type="ECO:0000259" key="1">
    <source>
        <dbReference type="PROSITE" id="PS50181"/>
    </source>
</evidence>
<dbReference type="AlphaFoldDB" id="A0AAV1EDI7"/>
<dbReference type="InterPro" id="IPR036047">
    <property type="entry name" value="F-box-like_dom_sf"/>
</dbReference>
<dbReference type="Pfam" id="PF00646">
    <property type="entry name" value="F-box"/>
    <property type="match status" value="1"/>
</dbReference>
<dbReference type="InterPro" id="IPR050796">
    <property type="entry name" value="SCF_F-box_component"/>
</dbReference>
<dbReference type="NCBIfam" id="TIGR01640">
    <property type="entry name" value="F_box_assoc_1"/>
    <property type="match status" value="1"/>
</dbReference>
<dbReference type="InterPro" id="IPR001810">
    <property type="entry name" value="F-box_dom"/>
</dbReference>
<dbReference type="SMART" id="SM00256">
    <property type="entry name" value="FBOX"/>
    <property type="match status" value="1"/>
</dbReference>
<evidence type="ECO:0000313" key="3">
    <source>
        <dbReference type="Proteomes" id="UP001161247"/>
    </source>
</evidence>
<dbReference type="SUPFAM" id="SSF81383">
    <property type="entry name" value="F-box domain"/>
    <property type="match status" value="1"/>
</dbReference>
<reference evidence="2" key="1">
    <citation type="submission" date="2023-03" db="EMBL/GenBank/DDBJ databases">
        <authorList>
            <person name="Julca I."/>
        </authorList>
    </citation>
    <scope>NUCLEOTIDE SEQUENCE</scope>
</reference>
<dbReference type="InterPro" id="IPR017451">
    <property type="entry name" value="F-box-assoc_interact_dom"/>
</dbReference>
<dbReference type="Gene3D" id="1.20.1280.50">
    <property type="match status" value="1"/>
</dbReference>
<dbReference type="PROSITE" id="PS50181">
    <property type="entry name" value="FBOX"/>
    <property type="match status" value="1"/>
</dbReference>
<dbReference type="CDD" id="cd22157">
    <property type="entry name" value="F-box_AtFBW1-like"/>
    <property type="match status" value="1"/>
</dbReference>
<evidence type="ECO:0000313" key="2">
    <source>
        <dbReference type="EMBL" id="CAI9117801.1"/>
    </source>
</evidence>
<dbReference type="PANTHER" id="PTHR31672">
    <property type="entry name" value="BNACNNG10540D PROTEIN"/>
    <property type="match status" value="1"/>
</dbReference>
<proteinExistence type="predicted"/>
<sequence>MASIADPPVQTADLYPARNLPEELIFEILSRLPAKSLGRFKSVSKPWRSLISSSNFIKTHFRTACGSDDLDHKTIIFKLLLNSPGRFSDVKQCSLSSVVAPGEAFTSAELSDSDYLMKDTGNSFRIVGSCDGFVCISVDDGKDLFLWNPCIKKSKKLRDSYIENRLFRNDVLGFGYDELNDDYKAVRLCVHVPSGHVTEVRVYSLRNDSWRPVGLGKDVLRAGSHSGQYANGNLHWVMAIYGVISWKFLSFDLASETFVEIEWPSSKEGLDDWSVGTLRSCLCVLYDYERSYVDLWIMKEHGVKDSWTKLVSVPYIDLPENCTSSLPICMLSNDDILLQVGSMLVLYSPKSKTFRWYPGINNVVEVSIFTESLLSPYFHDEEQRQATPVN</sequence>